<sequence length="456" mass="51945">MRVRELRRLVLLVIPLLLLLYTGFLCLDTQPPGSYYQVKNWIRGKLYSSYSVLELRPSASSDIDDDVNKSGGLFLPNPNETHVELFSLSTPDKKYFRLRFGDRLAINPNIIPHPLLENTWVMIAQQHDPLDATHIQFVELACDATFDESKSELHCLFPPIALPIAPTGLGNCKDELEYFNLNVGPHDARVFYGPRASFVVYGSNSHETCFGQWIQDFRVLMNWESGTEGQEQESFFKLGTELRRPGPYSATEKNWFVFWDVDGQMYAHHDVAPRRVFAKLNADGSAGPDLAPLAAEAGDKRCLDEYMPKPGPEDESIHQATNSLSVTMCRRYESDCRPSDANTFLFTIFQHKTFHRFHSVYEPYVMAFRRRLPFQVYGMSRKPLWIHGRERAGETRSQMFYVTSVSWKASGQKYHGYLDDVLFLGFGIEDQEAAGIDVLASDLLAGLGLCSEILRQ</sequence>
<comment type="caution">
    <text evidence="1">The sequence shown here is derived from an EMBL/GenBank/DDBJ whole genome shotgun (WGS) entry which is preliminary data.</text>
</comment>
<protein>
    <submittedName>
        <fullName evidence="1">Uncharacterized protein</fullName>
    </submittedName>
</protein>
<name>A0ACB9YUW1_9PEZI</name>
<accession>A0ACB9YUW1</accession>
<gene>
    <name evidence="1" type="ORF">F4820DRAFT_396753</name>
</gene>
<proteinExistence type="predicted"/>
<evidence type="ECO:0000313" key="2">
    <source>
        <dbReference type="Proteomes" id="UP001497700"/>
    </source>
</evidence>
<keyword evidence="2" id="KW-1185">Reference proteome</keyword>
<organism evidence="1 2">
    <name type="scientific">Hypoxylon rubiginosum</name>
    <dbReference type="NCBI Taxonomy" id="110542"/>
    <lineage>
        <taxon>Eukaryota</taxon>
        <taxon>Fungi</taxon>
        <taxon>Dikarya</taxon>
        <taxon>Ascomycota</taxon>
        <taxon>Pezizomycotina</taxon>
        <taxon>Sordariomycetes</taxon>
        <taxon>Xylariomycetidae</taxon>
        <taxon>Xylariales</taxon>
        <taxon>Hypoxylaceae</taxon>
        <taxon>Hypoxylon</taxon>
    </lineage>
</organism>
<evidence type="ECO:0000313" key="1">
    <source>
        <dbReference type="EMBL" id="KAI4862841.1"/>
    </source>
</evidence>
<dbReference type="Proteomes" id="UP001497700">
    <property type="component" value="Unassembled WGS sequence"/>
</dbReference>
<dbReference type="EMBL" id="MU393517">
    <property type="protein sequence ID" value="KAI4862841.1"/>
    <property type="molecule type" value="Genomic_DNA"/>
</dbReference>
<reference evidence="1 2" key="1">
    <citation type="journal article" date="2022" name="New Phytol.">
        <title>Ecological generalism drives hyperdiversity of secondary metabolite gene clusters in xylarialean endophytes.</title>
        <authorList>
            <person name="Franco M.E.E."/>
            <person name="Wisecaver J.H."/>
            <person name="Arnold A.E."/>
            <person name="Ju Y.M."/>
            <person name="Slot J.C."/>
            <person name="Ahrendt S."/>
            <person name="Moore L.P."/>
            <person name="Eastman K.E."/>
            <person name="Scott K."/>
            <person name="Konkel Z."/>
            <person name="Mondo S.J."/>
            <person name="Kuo A."/>
            <person name="Hayes R.D."/>
            <person name="Haridas S."/>
            <person name="Andreopoulos B."/>
            <person name="Riley R."/>
            <person name="LaButti K."/>
            <person name="Pangilinan J."/>
            <person name="Lipzen A."/>
            <person name="Amirebrahimi M."/>
            <person name="Yan J."/>
            <person name="Adam C."/>
            <person name="Keymanesh K."/>
            <person name="Ng V."/>
            <person name="Louie K."/>
            <person name="Northen T."/>
            <person name="Drula E."/>
            <person name="Henrissat B."/>
            <person name="Hsieh H.M."/>
            <person name="Youens-Clark K."/>
            <person name="Lutzoni F."/>
            <person name="Miadlikowska J."/>
            <person name="Eastwood D.C."/>
            <person name="Hamelin R.C."/>
            <person name="Grigoriev I.V."/>
            <person name="U'Ren J.M."/>
        </authorList>
    </citation>
    <scope>NUCLEOTIDE SEQUENCE [LARGE SCALE GENOMIC DNA]</scope>
    <source>
        <strain evidence="1 2">CBS 119005</strain>
    </source>
</reference>